<protein>
    <submittedName>
        <fullName evidence="7">Stage V sporulation protein B</fullName>
    </submittedName>
</protein>
<dbReference type="InterPro" id="IPR024923">
    <property type="entry name" value="PG_synth_SpoVB"/>
</dbReference>
<name>A0A841KW02_9FIRM</name>
<feature type="transmembrane region" description="Helical" evidence="6">
    <location>
        <begin position="125"/>
        <end position="145"/>
    </location>
</feature>
<dbReference type="GO" id="GO:0005886">
    <property type="term" value="C:plasma membrane"/>
    <property type="evidence" value="ECO:0007669"/>
    <property type="project" value="UniProtKB-SubCell"/>
</dbReference>
<dbReference type="InterPro" id="IPR050833">
    <property type="entry name" value="Poly_Biosynth_Transport"/>
</dbReference>
<evidence type="ECO:0000313" key="7">
    <source>
        <dbReference type="EMBL" id="MBB6217553.1"/>
    </source>
</evidence>
<keyword evidence="3 6" id="KW-0812">Transmembrane</keyword>
<evidence type="ECO:0000256" key="2">
    <source>
        <dbReference type="ARBA" id="ARBA00022475"/>
    </source>
</evidence>
<dbReference type="AlphaFoldDB" id="A0A841KW02"/>
<keyword evidence="8" id="KW-1185">Reference proteome</keyword>
<evidence type="ECO:0000256" key="3">
    <source>
        <dbReference type="ARBA" id="ARBA00022692"/>
    </source>
</evidence>
<dbReference type="PANTHER" id="PTHR30250:SF24">
    <property type="entry name" value="STAGE V SPORULATION PROTEIN B"/>
    <property type="match status" value="1"/>
</dbReference>
<keyword evidence="4 6" id="KW-1133">Transmembrane helix</keyword>
<dbReference type="PANTHER" id="PTHR30250">
    <property type="entry name" value="PST FAMILY PREDICTED COLANIC ACID TRANSPORTER"/>
    <property type="match status" value="1"/>
</dbReference>
<feature type="transmembrane region" description="Helical" evidence="6">
    <location>
        <begin position="410"/>
        <end position="432"/>
    </location>
</feature>
<reference evidence="7 8" key="1">
    <citation type="submission" date="2020-08" db="EMBL/GenBank/DDBJ databases">
        <title>Genomic Encyclopedia of Type Strains, Phase IV (KMG-IV): sequencing the most valuable type-strain genomes for metagenomic binning, comparative biology and taxonomic classification.</title>
        <authorList>
            <person name="Goeker M."/>
        </authorList>
    </citation>
    <scope>NUCLEOTIDE SEQUENCE [LARGE SCALE GENOMIC DNA]</scope>
    <source>
        <strain evidence="7 8">DSM 103526</strain>
    </source>
</reference>
<comment type="subcellular location">
    <subcellularLocation>
        <location evidence="1">Cell membrane</location>
        <topology evidence="1">Multi-pass membrane protein</topology>
    </subcellularLocation>
</comment>
<feature type="transmembrane region" description="Helical" evidence="6">
    <location>
        <begin position="320"/>
        <end position="339"/>
    </location>
</feature>
<dbReference type="Pfam" id="PF01943">
    <property type="entry name" value="Polysacc_synt"/>
    <property type="match status" value="1"/>
</dbReference>
<dbReference type="CDD" id="cd13124">
    <property type="entry name" value="MATE_SpoVB_like"/>
    <property type="match status" value="1"/>
</dbReference>
<gene>
    <name evidence="7" type="ORF">HNQ80_003676</name>
</gene>
<evidence type="ECO:0000256" key="6">
    <source>
        <dbReference type="SAM" id="Phobius"/>
    </source>
</evidence>
<keyword evidence="5 6" id="KW-0472">Membrane</keyword>
<evidence type="ECO:0000256" key="1">
    <source>
        <dbReference type="ARBA" id="ARBA00004651"/>
    </source>
</evidence>
<feature type="transmembrane region" description="Helical" evidence="6">
    <location>
        <begin position="278"/>
        <end position="299"/>
    </location>
</feature>
<feature type="transmembrane region" description="Helical" evidence="6">
    <location>
        <begin position="444"/>
        <end position="463"/>
    </location>
</feature>
<proteinExistence type="predicted"/>
<dbReference type="PIRSF" id="PIRSF038958">
    <property type="entry name" value="PG_synth_SpoVB"/>
    <property type="match status" value="1"/>
</dbReference>
<evidence type="ECO:0000256" key="5">
    <source>
        <dbReference type="ARBA" id="ARBA00023136"/>
    </source>
</evidence>
<organism evidence="7 8">
    <name type="scientific">Anaerosolibacter carboniphilus</name>
    <dbReference type="NCBI Taxonomy" id="1417629"/>
    <lineage>
        <taxon>Bacteria</taxon>
        <taxon>Bacillati</taxon>
        <taxon>Bacillota</taxon>
        <taxon>Clostridia</taxon>
        <taxon>Peptostreptococcales</taxon>
        <taxon>Thermotaleaceae</taxon>
        <taxon>Anaerosolibacter</taxon>
    </lineage>
</organism>
<feature type="transmembrane region" description="Helical" evidence="6">
    <location>
        <begin position="87"/>
        <end position="105"/>
    </location>
</feature>
<feature type="transmembrane region" description="Helical" evidence="6">
    <location>
        <begin position="7"/>
        <end position="30"/>
    </location>
</feature>
<evidence type="ECO:0000313" key="8">
    <source>
        <dbReference type="Proteomes" id="UP000579281"/>
    </source>
</evidence>
<keyword evidence="2" id="KW-1003">Cell membrane</keyword>
<feature type="transmembrane region" description="Helical" evidence="6">
    <location>
        <begin position="42"/>
        <end position="67"/>
    </location>
</feature>
<dbReference type="InterPro" id="IPR002797">
    <property type="entry name" value="Polysacc_synth"/>
</dbReference>
<sequence length="510" mass="56778">MKKILVVNTFILMGTSLLLRTVGISFRVYISNKIGAEGMGLYQLILSIYMLASTFATSGISTAVTRLVAEERGRGTPMTVNRIMKKALTFSAVLSTTVSVLLFIHADYIGRAWLHDPRTIIPLKILGPSLPFIGLSSCLRGYFYGVRKVIKPASAQILEEVTKIFIIVHAINIFIPRGLEYACAAVVVGTTAAEIASCGYMLMLYQWEERKCVKYDILKVEPKGVFKRILNISLPVAASSYIRSGLKTVENIMIPAGFEKFGASNRASLAEYGMVKGMAMPILTFPSVFLSAFSTLLVPEISEARALNHTNRINYAISRVFQLTLLLAILVTGIFVSFSKELGMVIYKNEEIGILLKLLAPLVPFMYLDRIADGMLKGLNQQMSSLKYNTIDSLTRIGMIYYFIPMKGVTGFIIVIFISNILNSLLSIGRLLKVTRLKFKTLHWIVMPMTSIAASGFLTKLIFEINNLDHLPMKTNLTIGVLLICILYVTFLILVNGITKEDIHWFKNIF</sequence>
<dbReference type="Proteomes" id="UP000579281">
    <property type="component" value="Unassembled WGS sequence"/>
</dbReference>
<accession>A0A841KW02</accession>
<dbReference type="EMBL" id="JACHEN010000025">
    <property type="protein sequence ID" value="MBB6217553.1"/>
    <property type="molecule type" value="Genomic_DNA"/>
</dbReference>
<dbReference type="RefSeq" id="WP_184312051.1">
    <property type="nucleotide sequence ID" value="NZ_JACHEN010000025.1"/>
</dbReference>
<evidence type="ECO:0000256" key="4">
    <source>
        <dbReference type="ARBA" id="ARBA00022989"/>
    </source>
</evidence>
<comment type="caution">
    <text evidence="7">The sequence shown here is derived from an EMBL/GenBank/DDBJ whole genome shotgun (WGS) entry which is preliminary data.</text>
</comment>
<feature type="transmembrane region" description="Helical" evidence="6">
    <location>
        <begin position="475"/>
        <end position="498"/>
    </location>
</feature>